<proteinExistence type="predicted"/>
<dbReference type="Pfam" id="PF13456">
    <property type="entry name" value="RVT_3"/>
    <property type="match status" value="1"/>
</dbReference>
<reference evidence="3" key="1">
    <citation type="submission" date="2023-07" db="EMBL/GenBank/DDBJ databases">
        <title>draft genome sequence of fig (Ficus carica).</title>
        <authorList>
            <person name="Takahashi T."/>
            <person name="Nishimura K."/>
        </authorList>
    </citation>
    <scope>NUCLEOTIDE SEQUENCE</scope>
</reference>
<evidence type="ECO:0000259" key="2">
    <source>
        <dbReference type="Pfam" id="PF13456"/>
    </source>
</evidence>
<evidence type="ECO:0000313" key="4">
    <source>
        <dbReference type="Proteomes" id="UP001187192"/>
    </source>
</evidence>
<gene>
    <name evidence="3" type="ORF">TIFTF001_002071</name>
</gene>
<dbReference type="GO" id="GO:0004523">
    <property type="term" value="F:RNA-DNA hybrid ribonuclease activity"/>
    <property type="evidence" value="ECO:0007669"/>
    <property type="project" value="InterPro"/>
</dbReference>
<dbReference type="PANTHER" id="PTHR47074">
    <property type="entry name" value="BNAC02G40300D PROTEIN"/>
    <property type="match status" value="1"/>
</dbReference>
<dbReference type="InterPro" id="IPR052929">
    <property type="entry name" value="RNase_H-like_EbsB-rel"/>
</dbReference>
<dbReference type="InterPro" id="IPR044730">
    <property type="entry name" value="RNase_H-like_dom_plant"/>
</dbReference>
<dbReference type="EMBL" id="BTGU01000002">
    <property type="protein sequence ID" value="GMN28501.1"/>
    <property type="molecule type" value="Genomic_DNA"/>
</dbReference>
<dbReference type="PANTHER" id="PTHR47074:SF79">
    <property type="entry name" value="PUTATIVE-RELATED"/>
    <property type="match status" value="1"/>
</dbReference>
<dbReference type="InterPro" id="IPR002156">
    <property type="entry name" value="RNaseH_domain"/>
</dbReference>
<evidence type="ECO:0000313" key="3">
    <source>
        <dbReference type="EMBL" id="GMN28501.1"/>
    </source>
</evidence>
<dbReference type="Proteomes" id="UP001187192">
    <property type="component" value="Unassembled WGS sequence"/>
</dbReference>
<sequence length="436" mass="49358">MERLMVGYYGPVKRRLRNQADGGGDWPLLDMLRLKEALEWCDLVDLGYVGSKLTSDNKREGEANIQVRLDRFVVEDSWQSLVLDCSPNNIAMGLKRCARDLRKWGGEKYGHISKHVAMLQSSLEKLYLEPRVEGFMSRIQDAEKELDKASSRKNKIMIIGLEDNDGHWRESDKDIKGVVLDSFSSLFCSAQPDERDIQRVNSVKLNQVLWPVDHDAVRSILLSNGSGGDKWVWHYNAKGVYKQMWWLSRLWQAMDKRLEALFLDLLRILSDVLSDVDLKLMCWISWKLWLERNKMVHGAAESDPYSILDFALAGFALAKPLDGIFSPLLAELLALRGGLKLVLKHGGAVSVVESDALNVVAFVNGELDLSVEAPIIEDIHSLLVSLQSPWVSHVRRSATKVAHLLAQFGLFSNLPYVWISETPSIVSSVVLLDYHY</sequence>
<dbReference type="GO" id="GO:0003676">
    <property type="term" value="F:nucleic acid binding"/>
    <property type="evidence" value="ECO:0007669"/>
    <property type="project" value="InterPro"/>
</dbReference>
<accession>A0AA87ZK80</accession>
<comment type="caution">
    <text evidence="3">The sequence shown here is derived from an EMBL/GenBank/DDBJ whole genome shotgun (WGS) entry which is preliminary data.</text>
</comment>
<name>A0AA87ZK80_FICCA</name>
<keyword evidence="1" id="KW-0175">Coiled coil</keyword>
<keyword evidence="4" id="KW-1185">Reference proteome</keyword>
<feature type="coiled-coil region" evidence="1">
    <location>
        <begin position="132"/>
        <end position="159"/>
    </location>
</feature>
<dbReference type="CDD" id="cd06222">
    <property type="entry name" value="RNase_H_like"/>
    <property type="match status" value="1"/>
</dbReference>
<evidence type="ECO:0000256" key="1">
    <source>
        <dbReference type="SAM" id="Coils"/>
    </source>
</evidence>
<dbReference type="AlphaFoldDB" id="A0AA87ZK80"/>
<feature type="domain" description="RNase H type-1" evidence="2">
    <location>
        <begin position="316"/>
        <end position="408"/>
    </location>
</feature>
<protein>
    <recommendedName>
        <fullName evidence="2">RNase H type-1 domain-containing protein</fullName>
    </recommendedName>
</protein>
<organism evidence="3 4">
    <name type="scientific">Ficus carica</name>
    <name type="common">Common fig</name>
    <dbReference type="NCBI Taxonomy" id="3494"/>
    <lineage>
        <taxon>Eukaryota</taxon>
        <taxon>Viridiplantae</taxon>
        <taxon>Streptophyta</taxon>
        <taxon>Embryophyta</taxon>
        <taxon>Tracheophyta</taxon>
        <taxon>Spermatophyta</taxon>
        <taxon>Magnoliopsida</taxon>
        <taxon>eudicotyledons</taxon>
        <taxon>Gunneridae</taxon>
        <taxon>Pentapetalae</taxon>
        <taxon>rosids</taxon>
        <taxon>fabids</taxon>
        <taxon>Rosales</taxon>
        <taxon>Moraceae</taxon>
        <taxon>Ficeae</taxon>
        <taxon>Ficus</taxon>
    </lineage>
</organism>